<sequence>MKFFGLFLLSLFSLVIAADDDKSFYSPTLGETYSITRTINNNGHVYTKTRVQVYTGQALTEPTSGTATTVFTVSASDRTYTKTMVVTYSKTTTFPEYATTDTNTSDDTHVITTTISKEFQTYTKTITGDKDHVSRQSTGGANFLAASVAGSMVGIMGLFLL</sequence>
<feature type="signal peptide" evidence="1">
    <location>
        <begin position="1"/>
        <end position="17"/>
    </location>
</feature>
<dbReference type="VEuPathDB" id="FungiDB:BON22_4187"/>
<reference evidence="3" key="3">
    <citation type="submission" date="2017-01" db="EMBL/GenBank/DDBJ databases">
        <authorList>
            <person name="Mah S.A."/>
            <person name="Swanson W.J."/>
            <person name="Moy G.W."/>
            <person name="Vacquier V.D."/>
        </authorList>
    </citation>
    <scope>NUCLEOTIDE SEQUENCE [LARGE SCALE GENOMIC DNA]</scope>
    <source>
        <strain evidence="3">65</strain>
    </source>
</reference>
<dbReference type="EMBL" id="LK052893">
    <property type="protein sequence ID" value="CDR42129.1"/>
    <property type="molecule type" value="Genomic_DNA"/>
</dbReference>
<dbReference type="EMBL" id="MPUK01000009">
    <property type="protein sequence ID" value="ONH65765.1"/>
    <property type="molecule type" value="Genomic_DNA"/>
</dbReference>
<name>A0A061AX61_CYBFA</name>
<feature type="chain" id="PRO_5015026816" evidence="1">
    <location>
        <begin position="18"/>
        <end position="161"/>
    </location>
</feature>
<dbReference type="AlphaFoldDB" id="A0A061AX61"/>
<evidence type="ECO:0000313" key="3">
    <source>
        <dbReference type="EMBL" id="ONH65765.1"/>
    </source>
</evidence>
<protein>
    <submittedName>
        <fullName evidence="2">CYFA0S08e03939g1_1</fullName>
    </submittedName>
</protein>
<reference evidence="4" key="2">
    <citation type="journal article" date="2017" name="Genome Announc.">
        <title>Genome sequences of Cyberlindnera fabianii 65, Pichia kudriavzevii 129, and Saccharomyces cerevisiae 131 isolated from fermented masau fruits in Zimbabwe.</title>
        <authorList>
            <person name="van Rijswijck I.M.H."/>
            <person name="Derks M.F.L."/>
            <person name="Abee T."/>
            <person name="de Ridder D."/>
            <person name="Smid E.J."/>
        </authorList>
    </citation>
    <scope>NUCLEOTIDE SEQUENCE [LARGE SCALE GENOMIC DNA]</scope>
    <source>
        <strain evidence="4">65</strain>
    </source>
</reference>
<evidence type="ECO:0000313" key="2">
    <source>
        <dbReference type="EMBL" id="CDR42129.1"/>
    </source>
</evidence>
<gene>
    <name evidence="3" type="ORF">BON22_4187</name>
    <name evidence="2" type="ORF">CYFA0S_08e03939g</name>
</gene>
<accession>A0A061AX61</accession>
<organism evidence="2">
    <name type="scientific">Cyberlindnera fabianii</name>
    <name type="common">Yeast</name>
    <name type="synonym">Hansenula fabianii</name>
    <dbReference type="NCBI Taxonomy" id="36022"/>
    <lineage>
        <taxon>Eukaryota</taxon>
        <taxon>Fungi</taxon>
        <taxon>Dikarya</taxon>
        <taxon>Ascomycota</taxon>
        <taxon>Saccharomycotina</taxon>
        <taxon>Saccharomycetes</taxon>
        <taxon>Phaffomycetales</taxon>
        <taxon>Phaffomycetaceae</taxon>
        <taxon>Cyberlindnera</taxon>
    </lineage>
</organism>
<proteinExistence type="predicted"/>
<keyword evidence="1" id="KW-0732">Signal</keyword>
<evidence type="ECO:0000313" key="4">
    <source>
        <dbReference type="Proteomes" id="UP000189513"/>
    </source>
</evidence>
<reference evidence="2" key="1">
    <citation type="journal article" date="2014" name="Genome Announc.">
        <title>Genome sequence of the yeast Cyberlindnera fabianii (Hansenula fabianii).</title>
        <authorList>
            <person name="Freel K.C."/>
            <person name="Sarilar V."/>
            <person name="Neuveglise C."/>
            <person name="Devillers H."/>
            <person name="Friedrich A."/>
            <person name="Schacherer J."/>
        </authorList>
    </citation>
    <scope>NUCLEOTIDE SEQUENCE</scope>
    <source>
        <strain evidence="2">YJS4271</strain>
    </source>
</reference>
<evidence type="ECO:0000256" key="1">
    <source>
        <dbReference type="SAM" id="SignalP"/>
    </source>
</evidence>
<keyword evidence="4" id="KW-1185">Reference proteome</keyword>
<dbReference type="Proteomes" id="UP000189513">
    <property type="component" value="Unassembled WGS sequence"/>
</dbReference>